<dbReference type="AlphaFoldDB" id="A0A518D5Y6"/>
<keyword evidence="2" id="KW-1185">Reference proteome</keyword>
<proteinExistence type="predicted"/>
<organism evidence="1 2">
    <name type="scientific">Pirellulimonas nuda</name>
    <dbReference type="NCBI Taxonomy" id="2528009"/>
    <lineage>
        <taxon>Bacteria</taxon>
        <taxon>Pseudomonadati</taxon>
        <taxon>Planctomycetota</taxon>
        <taxon>Planctomycetia</taxon>
        <taxon>Pirellulales</taxon>
        <taxon>Lacipirellulaceae</taxon>
        <taxon>Pirellulimonas</taxon>
    </lineage>
</organism>
<dbReference type="InterPro" id="IPR021302">
    <property type="entry name" value="DUF2780_VcgC/VcgE"/>
</dbReference>
<dbReference type="Pfam" id="PF11075">
    <property type="entry name" value="DUF2780"/>
    <property type="match status" value="1"/>
</dbReference>
<evidence type="ECO:0008006" key="3">
    <source>
        <dbReference type="Google" id="ProtNLM"/>
    </source>
</evidence>
<dbReference type="KEGG" id="pnd:Pla175_02380"/>
<name>A0A518D5Y6_9BACT</name>
<evidence type="ECO:0000313" key="1">
    <source>
        <dbReference type="EMBL" id="QDU86884.1"/>
    </source>
</evidence>
<evidence type="ECO:0000313" key="2">
    <source>
        <dbReference type="Proteomes" id="UP000317429"/>
    </source>
</evidence>
<dbReference type="EMBL" id="CP036291">
    <property type="protein sequence ID" value="QDU86884.1"/>
    <property type="molecule type" value="Genomic_DNA"/>
</dbReference>
<gene>
    <name evidence="1" type="ORF">Pla175_02380</name>
</gene>
<reference evidence="1 2" key="1">
    <citation type="submission" date="2019-02" db="EMBL/GenBank/DDBJ databases">
        <title>Deep-cultivation of Planctomycetes and their phenomic and genomic characterization uncovers novel biology.</title>
        <authorList>
            <person name="Wiegand S."/>
            <person name="Jogler M."/>
            <person name="Boedeker C."/>
            <person name="Pinto D."/>
            <person name="Vollmers J."/>
            <person name="Rivas-Marin E."/>
            <person name="Kohn T."/>
            <person name="Peeters S.H."/>
            <person name="Heuer A."/>
            <person name="Rast P."/>
            <person name="Oberbeckmann S."/>
            <person name="Bunk B."/>
            <person name="Jeske O."/>
            <person name="Meyerdierks A."/>
            <person name="Storesund J.E."/>
            <person name="Kallscheuer N."/>
            <person name="Luecker S."/>
            <person name="Lage O.M."/>
            <person name="Pohl T."/>
            <person name="Merkel B.J."/>
            <person name="Hornburger P."/>
            <person name="Mueller R.-W."/>
            <person name="Bruemmer F."/>
            <person name="Labrenz M."/>
            <person name="Spormann A.M."/>
            <person name="Op den Camp H."/>
            <person name="Overmann J."/>
            <person name="Amann R."/>
            <person name="Jetten M.S.M."/>
            <person name="Mascher T."/>
            <person name="Medema M.H."/>
            <person name="Devos D.P."/>
            <person name="Kaster A.-K."/>
            <person name="Ovreas L."/>
            <person name="Rohde M."/>
            <person name="Galperin M.Y."/>
            <person name="Jogler C."/>
        </authorList>
    </citation>
    <scope>NUCLEOTIDE SEQUENCE [LARGE SCALE GENOMIC DNA]</scope>
    <source>
        <strain evidence="1 2">Pla175</strain>
    </source>
</reference>
<sequence>MSLVDDLVQQLGVSADQAEGGTGLMMKLAKEKLSSGDFSQISELIPGLDGMLGKAPDLEAPSSEAGEQGGMLKALGGITKQLGLGDIGEKLGDLAKVAKGFESLGLDTAMISKFATAILAYLKSQGGEQVAAILKNVLK</sequence>
<dbReference type="Proteomes" id="UP000317429">
    <property type="component" value="Chromosome"/>
</dbReference>
<protein>
    <recommendedName>
        <fullName evidence="3">DUF2780 domain-containing protein</fullName>
    </recommendedName>
</protein>
<accession>A0A518D5Y6</accession>